<keyword evidence="20" id="KW-1143">T=pseudo3 icosahedral capsid protein</keyword>
<evidence type="ECO:0000256" key="8">
    <source>
        <dbReference type="ARBA" id="ARBA00020107"/>
    </source>
</evidence>
<comment type="subunit">
    <text evidence="52">Homohexamer; forms a hexameric ring structure with 6-fold symmetry characteristic of AAA+ ATPases.</text>
</comment>
<keyword evidence="21" id="KW-0519">Myristate</keyword>
<dbReference type="GO" id="GO:0004197">
    <property type="term" value="F:cysteine-type endopeptidase activity"/>
    <property type="evidence" value="ECO:0007669"/>
    <property type="project" value="InterPro"/>
</dbReference>
<dbReference type="PROSITE" id="PS51218">
    <property type="entry name" value="SF3_HELICASE_2"/>
    <property type="match status" value="1"/>
</dbReference>
<evidence type="ECO:0000256" key="52">
    <source>
        <dbReference type="ARBA" id="ARBA00062789"/>
    </source>
</evidence>
<keyword evidence="26" id="KW-0347">Helicase</keyword>
<organism evidence="61">
    <name type="scientific">Parechovirus A</name>
    <dbReference type="NCBI Taxonomy" id="1803956"/>
    <lineage>
        <taxon>Viruses</taxon>
        <taxon>Riboviria</taxon>
        <taxon>Orthornavirae</taxon>
        <taxon>Pisuviricota</taxon>
        <taxon>Pisoniviricetes</taxon>
        <taxon>Picornavirales</taxon>
        <taxon>Picornaviridae</taxon>
        <taxon>Paavivirinae</taxon>
        <taxon>Parechovirus</taxon>
        <taxon>Parechovirus ahumpari</taxon>
    </lineage>
</organism>
<evidence type="ECO:0000256" key="35">
    <source>
        <dbReference type="ARBA" id="ARBA00023065"/>
    </source>
</evidence>
<keyword evidence="31" id="KW-1043">Host membrane</keyword>
<dbReference type="GO" id="GO:0046718">
    <property type="term" value="P:symbiont entry into host cell"/>
    <property type="evidence" value="ECO:0007669"/>
    <property type="project" value="UniProtKB-KW"/>
</dbReference>
<dbReference type="Pfam" id="PF06344">
    <property type="entry name" value="Parecho_VpG"/>
    <property type="match status" value="1"/>
</dbReference>
<dbReference type="GO" id="GO:0015267">
    <property type="term" value="F:channel activity"/>
    <property type="evidence" value="ECO:0007669"/>
    <property type="project" value="UniProtKB-KW"/>
</dbReference>
<evidence type="ECO:0000256" key="10">
    <source>
        <dbReference type="ARBA" id="ARBA00022484"/>
    </source>
</evidence>
<evidence type="ECO:0000256" key="32">
    <source>
        <dbReference type="ARBA" id="ARBA00022884"/>
    </source>
</evidence>
<keyword evidence="17" id="KW-0645">Protease</keyword>
<dbReference type="InterPro" id="IPR001676">
    <property type="entry name" value="Picornavirus_capsid"/>
</dbReference>
<evidence type="ECO:0000256" key="1">
    <source>
        <dbReference type="ARBA" id="ARBA00001946"/>
    </source>
</evidence>
<dbReference type="GO" id="GO:0003724">
    <property type="term" value="F:RNA helicase activity"/>
    <property type="evidence" value="ECO:0007669"/>
    <property type="project" value="InterPro"/>
</dbReference>
<dbReference type="FunFam" id="3.30.70.270:FF:000092">
    <property type="entry name" value="Genome polyprotein"/>
    <property type="match status" value="1"/>
</dbReference>
<reference evidence="61" key="2">
    <citation type="submission" date="2019-05" db="EMBL/GenBank/DDBJ databases">
        <authorList>
            <person name="Leal E.S."/>
            <person name="Luchs A."/>
            <person name="Milagres F.A.P."/>
            <person name="Komninakis S.V."/>
            <person name="Gill D.E."/>
            <person name="Sayao Lobato M.C.A.B."/>
            <person name="Brustulin R."/>
            <person name="Chagas R.T."/>
            <person name="Santos Abrao Md.F.N."/>
            <person name="Alves Soares C.V.D."/>
            <person name="Villanova F."/>
            <person name="Witkin S.S."/>
            <person name="Deng X."/>
            <person name="Sabino E.C."/>
            <person name="da-Costa A.C."/>
        </authorList>
    </citation>
    <scope>NUCLEOTIDE SEQUENCE</scope>
    <source>
        <strain evidence="61">HMS</strain>
    </source>
</reference>
<keyword evidence="33" id="KW-0693">Viral RNA replication</keyword>
<accession>A0A4Y5QZS3</accession>
<comment type="function">
    <text evidence="47">Is not a protease.</text>
</comment>
<evidence type="ECO:0000256" key="44">
    <source>
        <dbReference type="ARBA" id="ARBA00049974"/>
    </source>
</evidence>
<comment type="function">
    <text evidence="2">Induces and associates with structural rearrangements of intracellular membranes. Displays RNA-binding, nucleotide binding and NTPase activities. May play a role in virion morphogenesis and viral RNA encapsidation by interacting with the capsid protein VP3.</text>
</comment>
<dbReference type="InterPro" id="IPR027417">
    <property type="entry name" value="P-loop_NTPase"/>
</dbReference>
<evidence type="ECO:0000256" key="16">
    <source>
        <dbReference type="ARBA" id="ARBA00022581"/>
    </source>
</evidence>
<keyword evidence="19" id="KW-0548">Nucleotidyltransferase</keyword>
<comment type="function">
    <text evidence="49">Replicates the viral genomic RNA on the surface of intracellular membranes. Covalently attaches UMP to a tyrosine of VPg, which is used to prime RNA synthesis. The positive stranded RNA genome is first replicated at virus induced membranous vesicles, creating a dsRNA genomic replication form. This dsRNA is then used as template to synthesize positive stranded RNA genomes. ss(+)RNA genomes are either translated, replicated or encapsidated.</text>
</comment>
<dbReference type="SUPFAM" id="SSF56672">
    <property type="entry name" value="DNA/RNA polymerases"/>
    <property type="match status" value="1"/>
</dbReference>
<feature type="domain" description="Peptidase C3" evidence="59">
    <location>
        <begin position="1534"/>
        <end position="1724"/>
    </location>
</feature>
<dbReference type="GO" id="GO:0019062">
    <property type="term" value="P:virion attachment to host cell"/>
    <property type="evidence" value="ECO:0007669"/>
    <property type="project" value="UniProtKB-KW"/>
</dbReference>
<evidence type="ECO:0000256" key="21">
    <source>
        <dbReference type="ARBA" id="ARBA00022707"/>
    </source>
</evidence>
<comment type="function">
    <text evidence="50">Forms an icosahedral capsid of pseudo T=3 symmetry together with capsid proteins VP1 and VP3. The capsid is 300 Angstroms in diameter, composed of 60 copies of each capsid protein and enclosing the viral positive strand RNA genome. Capsid proteins interact with host alpha-V/beta-3 integrin heterodimer to provide virion attachment target cell. This attachment induces virion internalization predominantly through clathrin-mediated endocytosis. Binds packaging signals present in the viral RNA.</text>
</comment>
<feature type="domain" description="RdRp catalytic" evidence="57">
    <location>
        <begin position="1961"/>
        <end position="2075"/>
    </location>
</feature>
<keyword evidence="11" id="KW-1036">Host cytoplasmic vesicle</keyword>
<dbReference type="GO" id="GO:0005198">
    <property type="term" value="F:structural molecule activity"/>
    <property type="evidence" value="ECO:0007669"/>
    <property type="project" value="InterPro"/>
</dbReference>
<keyword evidence="27" id="KW-0788">Thiol protease</keyword>
<dbReference type="InterPro" id="IPR000199">
    <property type="entry name" value="Peptidase_C3A/C3B_picornavir"/>
</dbReference>
<evidence type="ECO:0000256" key="38">
    <source>
        <dbReference type="ARBA" id="ARBA00023288"/>
    </source>
</evidence>
<keyword evidence="14" id="KW-0167">Capsid protein</keyword>
<evidence type="ECO:0000256" key="2">
    <source>
        <dbReference type="ARBA" id="ARBA00002372"/>
    </source>
</evidence>
<dbReference type="Gene3D" id="2.40.10.10">
    <property type="entry name" value="Trypsin-like serine proteases"/>
    <property type="match status" value="1"/>
</dbReference>
<evidence type="ECO:0000256" key="25">
    <source>
        <dbReference type="ARBA" id="ARBA00022804"/>
    </source>
</evidence>
<dbReference type="Pfam" id="PF00910">
    <property type="entry name" value="RNA_helicase"/>
    <property type="match status" value="1"/>
</dbReference>
<comment type="similarity">
    <text evidence="6">Belongs to the picornaviruses polyprotein family.</text>
</comment>
<comment type="function">
    <text evidence="48">Forms an icosahedral capsid of pseudo T=3 symmetry together with capsid proteins VP0 and VP1. The capsid is 300 Angstroms in diameter, composed of 60 copies of each capsid protein and enclosing the viral positive strand RNA genome. Capsid proteins interact with host alpha-V/beta-3 integrin heterodimer to provide virion attachment target cell. This attachment induces virion internalization predominantly through clathrin-mediated endocytosis. Binds packaging signals present in the viral RNA.</text>
</comment>
<evidence type="ECO:0000256" key="36">
    <source>
        <dbReference type="ARBA" id="ARBA00023136"/>
    </source>
</evidence>
<evidence type="ECO:0000256" key="28">
    <source>
        <dbReference type="ARBA" id="ARBA00022840"/>
    </source>
</evidence>
<evidence type="ECO:0000256" key="5">
    <source>
        <dbReference type="ARBA" id="ARBA00004328"/>
    </source>
</evidence>
<evidence type="ECO:0000256" key="54">
    <source>
        <dbReference type="ARBA" id="ARBA00064730"/>
    </source>
</evidence>
<evidence type="ECO:0000256" key="18">
    <source>
        <dbReference type="ARBA" id="ARBA00022679"/>
    </source>
</evidence>
<evidence type="ECO:0000256" key="20">
    <source>
        <dbReference type="ARBA" id="ARBA00022706"/>
    </source>
</evidence>
<dbReference type="InterPro" id="IPR043502">
    <property type="entry name" value="DNA/RNA_pol_sf"/>
</dbReference>
<keyword evidence="39" id="KW-1160">Virus entry into host cell</keyword>
<dbReference type="Gene3D" id="2.60.120.20">
    <property type="match status" value="2"/>
</dbReference>
<dbReference type="GO" id="GO:0003968">
    <property type="term" value="F:RNA-directed RNA polymerase activity"/>
    <property type="evidence" value="ECO:0007669"/>
    <property type="project" value="UniProtKB-KW"/>
</dbReference>
<protein>
    <recommendedName>
        <fullName evidence="8">Genome polyprotein</fullName>
    </recommendedName>
</protein>
<dbReference type="InterPro" id="IPR044067">
    <property type="entry name" value="PCV_3C_PRO"/>
</dbReference>
<keyword evidence="28" id="KW-0067">ATP-binding</keyword>
<dbReference type="GO" id="GO:0003723">
    <property type="term" value="F:RNA binding"/>
    <property type="evidence" value="ECO:0007669"/>
    <property type="project" value="UniProtKB-KW"/>
</dbReference>
<evidence type="ECO:0000256" key="41">
    <source>
        <dbReference type="ARBA" id="ARBA00029423"/>
    </source>
</evidence>
<evidence type="ECO:0000256" key="9">
    <source>
        <dbReference type="ARBA" id="ARBA00022448"/>
    </source>
</evidence>
<evidence type="ECO:0000256" key="15">
    <source>
        <dbReference type="ARBA" id="ARBA00022562"/>
    </source>
</evidence>
<evidence type="ECO:0000256" key="33">
    <source>
        <dbReference type="ARBA" id="ARBA00022953"/>
    </source>
</evidence>
<dbReference type="SUPFAM" id="SSF52540">
    <property type="entry name" value="P-loop containing nucleoside triphosphate hydrolases"/>
    <property type="match status" value="1"/>
</dbReference>
<dbReference type="PROSITE" id="PS51874">
    <property type="entry name" value="PCV_3C_PRO"/>
    <property type="match status" value="1"/>
</dbReference>
<dbReference type="GO" id="GO:0039618">
    <property type="term" value="C:T=pseudo3 icosahedral viral capsid"/>
    <property type="evidence" value="ECO:0007669"/>
    <property type="project" value="UniProtKB-KW"/>
</dbReference>
<evidence type="ECO:0000256" key="45">
    <source>
        <dbReference type="ARBA" id="ARBA00053414"/>
    </source>
</evidence>
<dbReference type="InterPro" id="IPR009003">
    <property type="entry name" value="Peptidase_S1_PA"/>
</dbReference>
<evidence type="ECO:0000256" key="24">
    <source>
        <dbReference type="ARBA" id="ARBA00022801"/>
    </source>
</evidence>
<dbReference type="Gene3D" id="3.30.70.270">
    <property type="match status" value="1"/>
</dbReference>
<keyword evidence="12" id="KW-0191">Covalent protein-RNA linkage</keyword>
<keyword evidence="13" id="KW-0597">Phosphoprotein</keyword>
<dbReference type="InterPro" id="IPR043128">
    <property type="entry name" value="Rev_trsase/Diguanyl_cyclase"/>
</dbReference>
<dbReference type="GO" id="GO:0039694">
    <property type="term" value="P:viral RNA genome replication"/>
    <property type="evidence" value="ECO:0007669"/>
    <property type="project" value="InterPro"/>
</dbReference>
<dbReference type="InterPro" id="IPR007053">
    <property type="entry name" value="LRAT_dom"/>
</dbReference>
<comment type="subunit">
    <text evidence="54">Interacts with capsid protein VP0, and capsid protein VP3 to form heterotrimeric protomers. Five protomers subsequently associate to form pentamers which serve as building blocks for the capsid.</text>
</comment>
<evidence type="ECO:0000256" key="43">
    <source>
        <dbReference type="ARBA" id="ARBA00047631"/>
    </source>
</evidence>
<comment type="function">
    <text evidence="46">Forms an icosahedral capsid of pseudo T=3 symmetry together with capsid proteins VP0 and VP3. The capsid is 300 Angstroms in diameter, composed of 60 copies of each capsid protein and enclosing the viral positive strand RNA genome. Capsid proteins interact with host alpha-V/beta-3 integrin heterodimer to provide virion attachment target cell. This attachment induces virion internalization predominantly through clathrin-mediated endocytosis. Binds packaging signals present in the viral RNA.</text>
</comment>
<dbReference type="InterPro" id="IPR009407">
    <property type="entry name" value="VPP_parechovir_P3B"/>
</dbReference>
<comment type="subunit">
    <text evidence="55">Interacts with capsid protein VP1 and capsid protein VP3 to form heterotrimeric protomers. Five protomers subsequently associate to form pentamers which serve as building blocks for the capsid.</text>
</comment>
<evidence type="ECO:0000259" key="57">
    <source>
        <dbReference type="PROSITE" id="PS50507"/>
    </source>
</evidence>
<comment type="cofactor">
    <cofactor evidence="1">
        <name>Mg(2+)</name>
        <dbReference type="ChEBI" id="CHEBI:18420"/>
    </cofactor>
</comment>
<comment type="function">
    <text evidence="44">Plays an essential role in the virus replication cycle by acting as a viroporin. Creates a pore in the host endoplasmic reticulum and as a consequence releases Ca2+ in the cytoplasm of infected cell. In turn, high levels of cytoplasmic calcium may trigger membrane trafficking and transport of viral ER-associated proteins to viroplasms, sites of viral genome replication.</text>
</comment>
<evidence type="ECO:0000256" key="42">
    <source>
        <dbReference type="ARBA" id="ARBA00045482"/>
    </source>
</evidence>
<keyword evidence="38" id="KW-0449">Lipoprotein</keyword>
<dbReference type="GO" id="GO:0006508">
    <property type="term" value="P:proteolysis"/>
    <property type="evidence" value="ECO:0007669"/>
    <property type="project" value="UniProtKB-KW"/>
</dbReference>
<evidence type="ECO:0000256" key="19">
    <source>
        <dbReference type="ARBA" id="ARBA00022695"/>
    </source>
</evidence>
<dbReference type="GO" id="GO:0017111">
    <property type="term" value="F:ribonucleoside triphosphate phosphatase activity"/>
    <property type="evidence" value="ECO:0007669"/>
    <property type="project" value="UniProtKB-EC"/>
</dbReference>
<keyword evidence="10" id="KW-0696">RNA-directed RNA polymerase</keyword>
<evidence type="ECO:0000256" key="48">
    <source>
        <dbReference type="ARBA" id="ARBA00055582"/>
    </source>
</evidence>
<keyword evidence="37" id="KW-1035">Host cytoplasm</keyword>
<dbReference type="FunFam" id="3.40.50.300:FF:002653">
    <property type="entry name" value="Genome polyprotein"/>
    <property type="match status" value="1"/>
</dbReference>
<evidence type="ECO:0000256" key="12">
    <source>
        <dbReference type="ARBA" id="ARBA00022520"/>
    </source>
</evidence>
<comment type="function">
    <text evidence="41">Cysteine protease that generates mature viral proteins from the precursor polyprotein. In addition to its proteolytic activity, it binds to viral RNA, and thus influences viral genome replication. RNA and substrate bind cooperatively to the protease.</text>
</comment>
<keyword evidence="36" id="KW-0472">Membrane</keyword>
<comment type="subcellular location">
    <subcellularLocation>
        <location evidence="3">Host cytoplasmic vesicle membrane</location>
        <topology evidence="3">Peripheral membrane protein</topology>
        <orientation evidence="3">Cytoplasmic side</orientation>
    </subcellularLocation>
    <subcellularLocation>
        <location evidence="4">Host nucleus</location>
        <location evidence="4">Host nucleolus</location>
    </subcellularLocation>
    <subcellularLocation>
        <location evidence="5">Virion</location>
    </subcellularLocation>
</comment>
<evidence type="ECO:0000256" key="55">
    <source>
        <dbReference type="ARBA" id="ARBA00065103"/>
    </source>
</evidence>
<evidence type="ECO:0000256" key="31">
    <source>
        <dbReference type="ARBA" id="ARBA00022870"/>
    </source>
</evidence>
<dbReference type="InterPro" id="IPR007094">
    <property type="entry name" value="RNA-dir_pol_PSvirus"/>
</dbReference>
<keyword evidence="29" id="KW-0460">Magnesium</keyword>
<dbReference type="InterPro" id="IPR043504">
    <property type="entry name" value="Peptidase_S1_PA_chymotrypsin"/>
</dbReference>
<evidence type="ECO:0000256" key="26">
    <source>
        <dbReference type="ARBA" id="ARBA00022806"/>
    </source>
</evidence>
<dbReference type="Pfam" id="PF00073">
    <property type="entry name" value="Rhv"/>
    <property type="match status" value="1"/>
</dbReference>
<comment type="subunit">
    <text evidence="53">Homodimer. Interacts with host ACBD3.</text>
</comment>
<keyword evidence="9" id="KW-0813">Transport</keyword>
<dbReference type="CDD" id="cd00205">
    <property type="entry name" value="rhv_like"/>
    <property type="match status" value="2"/>
</dbReference>
<evidence type="ECO:0000256" key="50">
    <source>
        <dbReference type="ARBA" id="ARBA00059919"/>
    </source>
</evidence>
<feature type="domain" description="LRAT" evidence="60">
    <location>
        <begin position="803"/>
        <end position="897"/>
    </location>
</feature>
<evidence type="ECO:0000256" key="34">
    <source>
        <dbReference type="ARBA" id="ARBA00023039"/>
    </source>
</evidence>
<evidence type="ECO:0000256" key="51">
    <source>
        <dbReference type="ARBA" id="ARBA00062287"/>
    </source>
</evidence>
<keyword evidence="24" id="KW-0378">Hydrolase</keyword>
<evidence type="ECO:0000256" key="37">
    <source>
        <dbReference type="ARBA" id="ARBA00023200"/>
    </source>
</evidence>
<dbReference type="PRINTS" id="PR00918">
    <property type="entry name" value="CALICVIRUSNS"/>
</dbReference>
<dbReference type="GO" id="GO:0046872">
    <property type="term" value="F:metal ion binding"/>
    <property type="evidence" value="ECO:0007669"/>
    <property type="project" value="UniProtKB-KW"/>
</dbReference>
<evidence type="ECO:0000256" key="4">
    <source>
        <dbReference type="ARBA" id="ARBA00004307"/>
    </source>
</evidence>
<evidence type="ECO:0000256" key="3">
    <source>
        <dbReference type="ARBA" id="ARBA00004295"/>
    </source>
</evidence>
<evidence type="ECO:0000259" key="58">
    <source>
        <dbReference type="PROSITE" id="PS51218"/>
    </source>
</evidence>
<keyword evidence="18" id="KW-0808">Transferase</keyword>
<evidence type="ECO:0000256" key="40">
    <source>
        <dbReference type="ARBA" id="ARBA00023303"/>
    </source>
</evidence>
<evidence type="ECO:0000256" key="47">
    <source>
        <dbReference type="ARBA" id="ARBA00054864"/>
    </source>
</evidence>
<dbReference type="InterPro" id="IPR009419">
    <property type="entry name" value="VPP_parechovir_P3A"/>
</dbReference>
<sequence length="2208" mass="248644">METIKSIADMATGVVSSVDSTINAVNERVENVGNEIGGNLLTKVADDASNILGPNCFATTAAPEYKNVVQATTTVNTTNLTQHPSAPTMPFSPDFSNVDNFHSMAYDITTGDKNPSKLVRLETHGWTPSWARGHQITHVELPKVFWDNQDKPAYGQSRYFAAVRCGFHFQVQVNVNQGTAGSALVVYEPKPVVTYDSKLEFGAFTNLPHVLMNLAETTQADLCIPYVADTNYVKTDSSDLGQLKVYVWTPLTIPTGSANQVDVTILGSLLQLDFQNPRVFGQDVGIYDNAPNGKKKNWKKIMTMSTKYKWTRTKIDIAEGPVVLRTLAMFLVLLVLNLWPWVGERAFYDPRTAGSKSRFTTCSSRAQLFSVMADSTTPSENHGADAKGYFKWSATTAPQSIVHRNIDYLKLLPLLNVFVNSYSYFRGSLVLRLSVYASTFNRGRLRMGFFPNATADSTSTLDNAIYTICDIGSDNSFEITIPYSFSTWMRKTNGHPIGLFQIEVLNRLTYNSSSPSEVYCIVQGKMGQDARFFCPTGSVVTFQNSWGSQMDLTDPLCIEDDTENCKQTMSPNELGLTSSWADVSPNSFGTISPRWMDHWDRKSPITSLISDLSPLVSLVCATLKNPLSLRNKTCMFMEHTLTSEGQWRIPLEFPKQGHGSLSLLFAYFTGELNIHVLFLSERGFLRVAHTYDTSGDRVNFLSSNGMVTIPAGEQMTLSAPYYSNKPLRTVRDNNSLGYLMCKPFLTGTATGKIEVYLSLRCPNFFFPLPAPKVTISRALRGDMATLSNQSPYNHQPNKQLMRLAYKDRGFYKHYGIIVGDQVYQLDSDDIFKTALTGKAKFTKTPLTNDWVIEEECELDYFRVKYLESSVNSEHIFSIGQNCETIAKDIFGTHTLSQHHAIGLVGTILLTAGLMSTISTPVNTTTIKEFFNHAIDGDEQGLSLLVQKCTTFFSSAATEILDNDLVKFIIKILVRILCYMVLYCHKPNILTTACLSTLLIMDVTSSSVLSPSCKALMQCLMDGDVKKLAEVVAESMSNTDDDEIKEQICDTVKYTKTILSNQGPFKGFNEVSTAFRHIDWWVHTLLKIKDMVISVFKPSIESKAIQWLERNKEHVCGILDYASDIIVESKDQSKVYTYHSNRMYSDCLATSETNYGYLFQKLPQCISNTVYRLFQELARIPNRISTNNDLIRIEPIGIWIQGEPGQGKSFLTHTLSRQLQKSCKLNGVFTNPTASEFMDGYDNQDIHLIDDLGQTRKEKDIEMLCNCISSVPFIVPMAHLEEKGKFYTSKLVIATTNKSDFSSTVLQDSGALKRRFPYIMHIRAAKAYSKSGKLNVSQAMATMSSGACWEVSKNGRDWETLKLQELVNKITEDYNERVKNYNVWKQQLENQTLDDLDDAVSYIKHNFPDAVPYIDEYLNIEMSTLIEQMEAFIEPKPSVFKCFANKIGSKIANASREVVSWFSDKIKSMLSFVLGKKPWLSFLSAATSAISILLLVTKIFRKEDSKDERAYNPTLPVAKPKGAFPVSQREFKNEAPYDGQLEHIISQMAYITGSTTGHLTHCAGYQHDEIILHGHSIKYLEQEEELTLHYKNKVFPIEQPSVTQVTLGGKPMDLAILKCKLPFRFKKNSKYYTNKIGTESMLIWMTEQGIITKEVQRVHHSGGIKTREGTESTKTISYTVKSCKGMCGGLLISKVEGNFKILGMHIAGNGEMGVAIPFNFLKNDMSDQGIVTEVTPIQPMYINTKSQIHKSPVYGAVEVKMGPAVLSKSDTRLEEPIECLIKKSAAKYRVNKFQVDNELWQSVKACVKSKFREIFGINGIVDMKTAILGTSHVNSMDLSTSAGYSFVKSGYKKKDLICLEPYSVSPMLEKLVQDKFHNLLKGKQITTIFNTCLKDELRKLDKIAAGKTRCIEACEVDYCIVYRMIMMLIYDKIYQTPCYYSGLAVGINPYKDWHFMINALNEYNYEMDYSQYDGSLSSMLLWEAVEVLAYCHDSPSLVMQLHKPVIDSDHVVFNERWLIHGGMPSGSPCTTVLNSLCNLMMCIYTTNLISPGIDCLPIVYGDDVILSLDKEIEPEKLQSIMADSFGAEVTGSRKDEPPTLKPRMEVEFLKRKPGFFPESTFIVGKLDTENMIQHLMRKKNFSTFKVLVSVFSMEALLHGKDTYLHYIKILEPHLKEWNITVDDYDRVHFYSRKIIHCNVDTTFNVDEEF</sequence>
<keyword evidence="40" id="KW-0407">Ion channel</keyword>
<evidence type="ECO:0000256" key="6">
    <source>
        <dbReference type="ARBA" id="ARBA00008303"/>
    </source>
</evidence>
<dbReference type="InterPro" id="IPR000605">
    <property type="entry name" value="Helicase_SF3_ssDNA/RNA_vir"/>
</dbReference>
<dbReference type="FunFam" id="2.60.120.20:FF:000019">
    <property type="entry name" value="Genome polyprotein"/>
    <property type="match status" value="1"/>
</dbReference>
<keyword evidence="25" id="KW-1161">Viral attachment to host cell</keyword>
<dbReference type="InterPro" id="IPR014759">
    <property type="entry name" value="Helicase_SF3_ssRNA_vir"/>
</dbReference>
<evidence type="ECO:0000256" key="53">
    <source>
        <dbReference type="ARBA" id="ARBA00064213"/>
    </source>
</evidence>
<evidence type="ECO:0000259" key="60">
    <source>
        <dbReference type="PROSITE" id="PS51934"/>
    </source>
</evidence>
<dbReference type="InterPro" id="IPR029053">
    <property type="entry name" value="Viral_coat"/>
</dbReference>
<keyword evidence="16" id="KW-0945">Host-virus interaction</keyword>
<evidence type="ECO:0000256" key="11">
    <source>
        <dbReference type="ARBA" id="ARBA00022488"/>
    </source>
</evidence>
<evidence type="ECO:0000256" key="30">
    <source>
        <dbReference type="ARBA" id="ARBA00022844"/>
    </source>
</evidence>
<keyword evidence="22" id="KW-0479">Metal-binding</keyword>
<dbReference type="InterPro" id="IPR004004">
    <property type="entry name" value="Helic/Pol/Pept_Calicivir-typ"/>
</dbReference>
<comment type="subunit">
    <text evidence="7">Interacts with RNA-directed RNA polymerase.</text>
</comment>
<dbReference type="GO" id="GO:0044162">
    <property type="term" value="C:host cell cytoplasmic vesicle membrane"/>
    <property type="evidence" value="ECO:0007669"/>
    <property type="project" value="UniProtKB-SubCell"/>
</dbReference>
<dbReference type="InterPro" id="IPR001205">
    <property type="entry name" value="RNA-dir_pol_C"/>
</dbReference>
<evidence type="ECO:0000256" key="22">
    <source>
        <dbReference type="ARBA" id="ARBA00022723"/>
    </source>
</evidence>
<comment type="function">
    <text evidence="42">Localizes the viral replication complex to the surface of membranous vesicles. It inhibits host cell endoplasmic reticulum-to-Golgi apparatus transport and causes the disassembly of the Golgi complex, possibly through GBF1 interaction. This would result in depletion of MHC, trail receptors and IFN receptors at the host cell surface. Plays an essential role in viral RNA replication by recruiting ACBD3 and PI4KB at the viral replication sites, thereby allowing the formation of the rearranged membranous structures where viral replication takes place.</text>
</comment>
<dbReference type="SUPFAM" id="SSF50494">
    <property type="entry name" value="Trypsin-like serine proteases"/>
    <property type="match status" value="1"/>
</dbReference>
<evidence type="ECO:0000256" key="29">
    <source>
        <dbReference type="ARBA" id="ARBA00022842"/>
    </source>
</evidence>
<dbReference type="SUPFAM" id="SSF88633">
    <property type="entry name" value="Positive stranded ssRNA viruses"/>
    <property type="match status" value="3"/>
</dbReference>
<comment type="function">
    <text evidence="45">Acts as a primer for viral RNA replication and remains covalently bound to viral genomic RNA. VPg is uridylylated prior to priming replication into VPg-pUpU. The VPg-pUpU is then used as primer on the genomic RNA poly(A) by the RNA-dependent RNA polymerase to replicate the viral genome. Following genome release from the infecting virion in the cytoplasm, the VPg-RNA linkage is probably removed by host TDP2. During the late stage of the replication cycle, host TDP2 is excluded from sites of viral RNA synthesis and encapsidation, allowing for the generation of progeny virions.</text>
</comment>
<dbReference type="GO" id="GO:0005524">
    <property type="term" value="F:ATP binding"/>
    <property type="evidence" value="ECO:0007669"/>
    <property type="project" value="UniProtKB-KW"/>
</dbReference>
<keyword evidence="34" id="KW-1182">Viral ion channel</keyword>
<evidence type="ECO:0000256" key="39">
    <source>
        <dbReference type="ARBA" id="ARBA00023296"/>
    </source>
</evidence>
<evidence type="ECO:0000313" key="61">
    <source>
        <dbReference type="EMBL" id="QCY50220.1"/>
    </source>
</evidence>
<dbReference type="Gene3D" id="3.40.50.300">
    <property type="entry name" value="P-loop containing nucleotide triphosphate hydrolases"/>
    <property type="match status" value="1"/>
</dbReference>
<keyword evidence="32" id="KW-0694">RNA-binding</keyword>
<keyword evidence="23" id="KW-0547">Nucleotide-binding</keyword>
<dbReference type="EMBL" id="MK904605">
    <property type="protein sequence ID" value="QCY50220.1"/>
    <property type="molecule type" value="Genomic_RNA"/>
</dbReference>
<dbReference type="GO" id="GO:0034220">
    <property type="term" value="P:monoatomic ion transmembrane transport"/>
    <property type="evidence" value="ECO:0007669"/>
    <property type="project" value="UniProtKB-KW"/>
</dbReference>
<evidence type="ECO:0000256" key="13">
    <source>
        <dbReference type="ARBA" id="ARBA00022553"/>
    </source>
</evidence>
<keyword evidence="35" id="KW-0406">Ion transport</keyword>
<feature type="domain" description="SF3 helicase" evidence="58">
    <location>
        <begin position="1176"/>
        <end position="1334"/>
    </location>
</feature>
<comment type="catalytic activity">
    <reaction evidence="43">
        <text>a ribonucleoside 5'-triphosphate + H2O = a ribonucleoside 5'-diphosphate + phosphate + H(+)</text>
        <dbReference type="Rhea" id="RHEA:23680"/>
        <dbReference type="ChEBI" id="CHEBI:15377"/>
        <dbReference type="ChEBI" id="CHEBI:15378"/>
        <dbReference type="ChEBI" id="CHEBI:43474"/>
        <dbReference type="ChEBI" id="CHEBI:57930"/>
        <dbReference type="ChEBI" id="CHEBI:61557"/>
        <dbReference type="EC" id="3.6.1.15"/>
    </reaction>
</comment>
<evidence type="ECO:0000256" key="46">
    <source>
        <dbReference type="ARBA" id="ARBA00053557"/>
    </source>
</evidence>
<dbReference type="Pfam" id="PF00548">
    <property type="entry name" value="Peptidase_C3"/>
    <property type="match status" value="1"/>
</dbReference>
<dbReference type="GO" id="GO:0044196">
    <property type="term" value="C:host cell nucleolus"/>
    <property type="evidence" value="ECO:0007669"/>
    <property type="project" value="UniProtKB-SubCell"/>
</dbReference>
<comment type="subunit">
    <text evidence="56">Interacts with Viral protein genome-linked.</text>
</comment>
<evidence type="ECO:0000256" key="7">
    <source>
        <dbReference type="ARBA" id="ARBA00011124"/>
    </source>
</evidence>
<keyword evidence="15" id="KW-1048">Host nucleus</keyword>
<evidence type="ECO:0000259" key="59">
    <source>
        <dbReference type="PROSITE" id="PS51874"/>
    </source>
</evidence>
<evidence type="ECO:0000256" key="49">
    <source>
        <dbReference type="ARBA" id="ARBA00058519"/>
    </source>
</evidence>
<dbReference type="GO" id="GO:0006351">
    <property type="term" value="P:DNA-templated transcription"/>
    <property type="evidence" value="ECO:0007669"/>
    <property type="project" value="InterPro"/>
</dbReference>
<dbReference type="PROSITE" id="PS50507">
    <property type="entry name" value="RDRP_SSRNA_POS"/>
    <property type="match status" value="1"/>
</dbReference>
<evidence type="ECO:0000256" key="14">
    <source>
        <dbReference type="ARBA" id="ARBA00022561"/>
    </source>
</evidence>
<comment type="subunit">
    <text evidence="51">Interacts with capsid protein VP0 and capsid protein VP1 to form heterotrimeric protomers. Five protomers subsequently associate to form pentamers which serve as building blocks for the capsid.</text>
</comment>
<dbReference type="InterPro" id="IPR033703">
    <property type="entry name" value="Rhv-like"/>
</dbReference>
<reference evidence="61" key="1">
    <citation type="journal article" date="2019" name="Viruses">
        <title>Recombinant Strains of Human Parechovirus in Rural Areas in the North of Brazil.</title>
        <authorList>
            <person name="Leal E."/>
            <person name="Luchs A."/>
            <person name="Milagres F.A.P."/>
            <person name="Komninakis S.V."/>
            <person name="Gill D.E."/>
            <person name="Lobato M.C.A.B.S."/>
            <person name="Brustulin R."/>
            <person name="Chagas R.T.D."/>
            <person name="Abrao M.F.N.D.S."/>
            <person name="Soares C.V.D.A."/>
            <person name="Villanova F."/>
            <person name="Witkin S.S."/>
            <person name="Deng X."/>
            <person name="Sabino E.C."/>
            <person name="Delwart E."/>
            <person name="Costa A.C.D."/>
        </authorList>
    </citation>
    <scope>NUCLEOTIDE SEQUENCE</scope>
    <source>
        <strain evidence="61">HMS</strain>
    </source>
</reference>
<dbReference type="PROSITE" id="PS51934">
    <property type="entry name" value="LRAT"/>
    <property type="match status" value="1"/>
</dbReference>
<evidence type="ECO:0000256" key="23">
    <source>
        <dbReference type="ARBA" id="ARBA00022741"/>
    </source>
</evidence>
<dbReference type="Pfam" id="PF06363">
    <property type="entry name" value="Picorna_P3A"/>
    <property type="match status" value="1"/>
</dbReference>
<evidence type="ECO:0000256" key="56">
    <source>
        <dbReference type="ARBA" id="ARBA00065192"/>
    </source>
</evidence>
<name>A0A4Y5QZS3_9PICO</name>
<proteinExistence type="inferred from homology"/>
<evidence type="ECO:0000256" key="27">
    <source>
        <dbReference type="ARBA" id="ARBA00022807"/>
    </source>
</evidence>
<keyword evidence="30" id="KW-0946">Virion</keyword>
<dbReference type="Pfam" id="PF00680">
    <property type="entry name" value="RdRP_1"/>
    <property type="match status" value="1"/>
</dbReference>
<evidence type="ECO:0000256" key="17">
    <source>
        <dbReference type="ARBA" id="ARBA00022670"/>
    </source>
</evidence>